<keyword evidence="1" id="KW-0808">Transferase</keyword>
<dbReference type="SUPFAM" id="SSF89796">
    <property type="entry name" value="CoA-transferase family III (CaiB/BaiF)"/>
    <property type="match status" value="2"/>
</dbReference>
<dbReference type="Proteomes" id="UP000662814">
    <property type="component" value="Chromosome"/>
</dbReference>
<dbReference type="PANTHER" id="PTHR48228">
    <property type="entry name" value="SUCCINYL-COA--D-CITRAMALATE COA-TRANSFERASE"/>
    <property type="match status" value="1"/>
</dbReference>
<accession>A0ABX6YHY0</accession>
<dbReference type="RefSeq" id="WP_198248096.1">
    <property type="nucleotide sequence ID" value="NZ_CP061169.1"/>
</dbReference>
<dbReference type="InterPro" id="IPR003673">
    <property type="entry name" value="CoA-Trfase_fam_III"/>
</dbReference>
<dbReference type="EMBL" id="CP061169">
    <property type="protein sequence ID" value="QPZ38426.1"/>
    <property type="molecule type" value="Genomic_DNA"/>
</dbReference>
<dbReference type="InterPro" id="IPR023606">
    <property type="entry name" value="CoA-Trfase_III_dom_1_sf"/>
</dbReference>
<keyword evidence="2" id="KW-1185">Reference proteome</keyword>
<dbReference type="PANTHER" id="PTHR48228:SF4">
    <property type="entry name" value="BLR3030 PROTEIN"/>
    <property type="match status" value="1"/>
</dbReference>
<dbReference type="Gene3D" id="3.30.1540.10">
    <property type="entry name" value="formyl-coa transferase, domain 3"/>
    <property type="match status" value="1"/>
</dbReference>
<dbReference type="Pfam" id="PF02515">
    <property type="entry name" value="CoA_transf_3"/>
    <property type="match status" value="1"/>
</dbReference>
<protein>
    <submittedName>
        <fullName evidence="1">CoA transferase</fullName>
    </submittedName>
</protein>
<name>A0ABX6YHY0_9MICO</name>
<proteinExistence type="predicted"/>
<gene>
    <name evidence="1" type="ORF">HCR76_16850</name>
</gene>
<reference evidence="1 2" key="1">
    <citation type="submission" date="2020-12" db="EMBL/GenBank/DDBJ databases">
        <title>Microbacterium sp. HY060.</title>
        <authorList>
            <person name="Zhou J."/>
        </authorList>
    </citation>
    <scope>NUCLEOTIDE SEQUENCE [LARGE SCALE GENOMIC DNA]</scope>
    <source>
        <strain evidence="1 2">HY60</strain>
    </source>
</reference>
<evidence type="ECO:0000313" key="2">
    <source>
        <dbReference type="Proteomes" id="UP000662814"/>
    </source>
</evidence>
<dbReference type="InterPro" id="IPR050509">
    <property type="entry name" value="CoA-transferase_III"/>
</dbReference>
<dbReference type="Gene3D" id="3.40.50.10540">
    <property type="entry name" value="Crotonobetainyl-coa:carnitine coa-transferase, domain 1"/>
    <property type="match status" value="2"/>
</dbReference>
<organism evidence="1 2">
    <name type="scientific">Paramicrobacterium chengjingii</name>
    <dbReference type="NCBI Taxonomy" id="2769067"/>
    <lineage>
        <taxon>Bacteria</taxon>
        <taxon>Bacillati</taxon>
        <taxon>Actinomycetota</taxon>
        <taxon>Actinomycetes</taxon>
        <taxon>Micrococcales</taxon>
        <taxon>Microbacteriaceae</taxon>
        <taxon>Paramicrobacterium</taxon>
    </lineage>
</organism>
<sequence>MSAITEQLLDQMLVPLRGLVTRDHVTLTQGESLSSIFAVSDIAQASIATAGAAVSALRREESSIAPIVTVDRNLANSWFFRSIRPIGWSMPEVWEGVTGDYQTSDGWIRLHTNKPNHLAAALRILEAPEDREIVRRRVEAWNSTELETAIVEAGGAAAAMHSREEWLTHPQGEAVRAEPLVDFEASEATNRTPTQIGTAESPLAGIRVLDLTRVLAGPVGTRLLAGWGADVLRIDPPGFWEPSAEPEVTLGKHVARLDLRTKEGKDILLGLLAEADVFVHGFRRGALDDLGLGKHVRESIRPGLVDVSLTAYGWTGPWTARRGFDSLVQMSNGIAHLGQKKARSGKPLPLPVQALDHATGYLMASAAITGLILRQTQGIGSSWHASLARTGELMIDAGISEEFGKQPAFIAAEEDAPIEQTPWGDAKRIPPHIRVEGAPLRFRTSARPLGTDPATWS</sequence>
<dbReference type="InterPro" id="IPR044855">
    <property type="entry name" value="CoA-Trfase_III_dom3_sf"/>
</dbReference>
<dbReference type="GO" id="GO:0016740">
    <property type="term" value="F:transferase activity"/>
    <property type="evidence" value="ECO:0007669"/>
    <property type="project" value="UniProtKB-KW"/>
</dbReference>
<evidence type="ECO:0000313" key="1">
    <source>
        <dbReference type="EMBL" id="QPZ38426.1"/>
    </source>
</evidence>